<dbReference type="Proteomes" id="UP000238205">
    <property type="component" value="Unassembled WGS sequence"/>
</dbReference>
<keyword evidence="1" id="KW-0472">Membrane</keyword>
<sequence length="46" mass="5124">MKKQTKIFSLVVAGLMALTFIVTPLTVPRIPPLEMRAAEETPHYLA</sequence>
<keyword evidence="3" id="KW-1185">Reference proteome</keyword>
<dbReference type="EMBL" id="PVTO01000007">
    <property type="protein sequence ID" value="PRY82979.1"/>
    <property type="molecule type" value="Genomic_DNA"/>
</dbReference>
<dbReference type="AlphaFoldDB" id="A0A2T0W8H7"/>
<dbReference type="RefSeq" id="WP_170068815.1">
    <property type="nucleotide sequence ID" value="NZ_PVTO01000007.1"/>
</dbReference>
<protein>
    <submittedName>
        <fullName evidence="2">Uncharacterized protein</fullName>
    </submittedName>
</protein>
<name>A0A2T0W8H7_9LACT</name>
<keyword evidence="1" id="KW-0812">Transmembrane</keyword>
<feature type="transmembrane region" description="Helical" evidence="1">
    <location>
        <begin position="7"/>
        <end position="27"/>
    </location>
</feature>
<gene>
    <name evidence="2" type="ORF">CLV38_10753</name>
</gene>
<keyword evidence="1" id="KW-1133">Transmembrane helix</keyword>
<evidence type="ECO:0000313" key="3">
    <source>
        <dbReference type="Proteomes" id="UP000238205"/>
    </source>
</evidence>
<comment type="caution">
    <text evidence="2">The sequence shown here is derived from an EMBL/GenBank/DDBJ whole genome shotgun (WGS) entry which is preliminary data.</text>
</comment>
<organism evidence="2 3">
    <name type="scientific">Alkalibacterium olivapovliticus</name>
    <dbReference type="NCBI Taxonomy" id="99907"/>
    <lineage>
        <taxon>Bacteria</taxon>
        <taxon>Bacillati</taxon>
        <taxon>Bacillota</taxon>
        <taxon>Bacilli</taxon>
        <taxon>Lactobacillales</taxon>
        <taxon>Carnobacteriaceae</taxon>
        <taxon>Alkalibacterium</taxon>
    </lineage>
</organism>
<proteinExistence type="predicted"/>
<accession>A0A2T0W8H7</accession>
<reference evidence="2 3" key="1">
    <citation type="submission" date="2018-03" db="EMBL/GenBank/DDBJ databases">
        <title>Genomic Encyclopedia of Archaeal and Bacterial Type Strains, Phase II (KMG-II): from individual species to whole genera.</title>
        <authorList>
            <person name="Goeker M."/>
        </authorList>
    </citation>
    <scope>NUCLEOTIDE SEQUENCE [LARGE SCALE GENOMIC DNA]</scope>
    <source>
        <strain evidence="2 3">DSM 13175</strain>
    </source>
</reference>
<evidence type="ECO:0000256" key="1">
    <source>
        <dbReference type="SAM" id="Phobius"/>
    </source>
</evidence>
<evidence type="ECO:0000313" key="2">
    <source>
        <dbReference type="EMBL" id="PRY82979.1"/>
    </source>
</evidence>